<dbReference type="Proteomes" id="UP000054928">
    <property type="component" value="Unassembled WGS sequence"/>
</dbReference>
<evidence type="ECO:0000313" key="1">
    <source>
        <dbReference type="EMBL" id="CEG39847.1"/>
    </source>
</evidence>
<dbReference type="RefSeq" id="XP_024576216.1">
    <property type="nucleotide sequence ID" value="XM_024725439.1"/>
</dbReference>
<keyword evidence="2" id="KW-1185">Reference proteome</keyword>
<proteinExistence type="predicted"/>
<protein>
    <submittedName>
        <fullName evidence="1">Uncharacterized protein</fullName>
    </submittedName>
</protein>
<accession>A0A0P1AGW2</accession>
<evidence type="ECO:0000313" key="2">
    <source>
        <dbReference type="Proteomes" id="UP000054928"/>
    </source>
</evidence>
<dbReference type="AlphaFoldDB" id="A0A0P1AGW2"/>
<reference evidence="2" key="1">
    <citation type="submission" date="2014-09" db="EMBL/GenBank/DDBJ databases">
        <authorList>
            <person name="Sharma Rahul"/>
            <person name="Thines Marco"/>
        </authorList>
    </citation>
    <scope>NUCLEOTIDE SEQUENCE [LARGE SCALE GENOMIC DNA]</scope>
</reference>
<dbReference type="GeneID" id="36405135"/>
<dbReference type="EMBL" id="CCYD01000442">
    <property type="protein sequence ID" value="CEG39847.1"/>
    <property type="molecule type" value="Genomic_DNA"/>
</dbReference>
<sequence length="137" mass="15530">MISALLESTGWPGCQRMLPADNYRKAVCPFPTKMTCLRSIMPLLPNVVSRGPRHHSYKYQSYRTSDSLSLVSAAIYFVDRGISFFKVPRNIFASFPEIPMLCYKAVAPSYPCQMHISFLVWMAHKSPKHQPKEVCGA</sequence>
<organism evidence="1 2">
    <name type="scientific">Plasmopara halstedii</name>
    <name type="common">Downy mildew of sunflower</name>
    <dbReference type="NCBI Taxonomy" id="4781"/>
    <lineage>
        <taxon>Eukaryota</taxon>
        <taxon>Sar</taxon>
        <taxon>Stramenopiles</taxon>
        <taxon>Oomycota</taxon>
        <taxon>Peronosporomycetes</taxon>
        <taxon>Peronosporales</taxon>
        <taxon>Peronosporaceae</taxon>
        <taxon>Plasmopara</taxon>
    </lineage>
</organism>
<name>A0A0P1AGW2_PLAHL</name>